<evidence type="ECO:0000259" key="1">
    <source>
        <dbReference type="Pfam" id="PF08241"/>
    </source>
</evidence>
<accession>A0ABU9SRY9</accession>
<dbReference type="Pfam" id="PF08241">
    <property type="entry name" value="Methyltransf_11"/>
    <property type="match status" value="1"/>
</dbReference>
<feature type="domain" description="Methyltransferase type 11" evidence="1">
    <location>
        <begin position="100"/>
        <end position="197"/>
    </location>
</feature>
<dbReference type="InterPro" id="IPR029063">
    <property type="entry name" value="SAM-dependent_MTases_sf"/>
</dbReference>
<dbReference type="Proteomes" id="UP001461163">
    <property type="component" value="Unassembled WGS sequence"/>
</dbReference>
<sequence>MTSNAALSGACKVNVCANHSAAKILPAANGGRIESVKSNIANMNINHEQQLKSRIAKQFSRAATRYDAAAQVQIDIANDALGLFVEICHNNNLTLPKRIIDIGCGTGRVTRELASVNTQHTSHILAMDLALGMLKHAKEQSVDATLNHNISWLQGDAEHLPLGDSAAGGVFSSMALQWCKNSTQVCTEINRVLASGASGVLSIMCEGSMHELDKCWQHVDSHRKINQFASAETWSSAAKAAGLQVTMQQKRYVTWHKDVRELLGSIKSIGANVVTSNTQQKAISRDTLHALELFYQSTFGRNQGLPLTYNVCFLTLVKPIS</sequence>
<keyword evidence="3" id="KW-1185">Reference proteome</keyword>
<name>A0ABU9SRY9_9ALTE</name>
<dbReference type="SUPFAM" id="SSF53335">
    <property type="entry name" value="S-adenosyl-L-methionine-dependent methyltransferases"/>
    <property type="match status" value="1"/>
</dbReference>
<dbReference type="GO" id="GO:0032259">
    <property type="term" value="P:methylation"/>
    <property type="evidence" value="ECO:0007669"/>
    <property type="project" value="UniProtKB-KW"/>
</dbReference>
<gene>
    <name evidence="2" type="ORF">WNY77_04590</name>
</gene>
<dbReference type="InterPro" id="IPR013216">
    <property type="entry name" value="Methyltransf_11"/>
</dbReference>
<organism evidence="2 3">
    <name type="scientific">Paraglaciecola mesophila</name>
    <dbReference type="NCBI Taxonomy" id="197222"/>
    <lineage>
        <taxon>Bacteria</taxon>
        <taxon>Pseudomonadati</taxon>
        <taxon>Pseudomonadota</taxon>
        <taxon>Gammaproteobacteria</taxon>
        <taxon>Alteromonadales</taxon>
        <taxon>Alteromonadaceae</taxon>
        <taxon>Paraglaciecola</taxon>
    </lineage>
</organism>
<dbReference type="CDD" id="cd02440">
    <property type="entry name" value="AdoMet_MTases"/>
    <property type="match status" value="1"/>
</dbReference>
<dbReference type="Gene3D" id="3.40.50.150">
    <property type="entry name" value="Vaccinia Virus protein VP39"/>
    <property type="match status" value="1"/>
</dbReference>
<dbReference type="RefSeq" id="WP_342881044.1">
    <property type="nucleotide sequence ID" value="NZ_JBBMQS010000002.1"/>
</dbReference>
<protein>
    <submittedName>
        <fullName evidence="2">Methyltransferase domain-containing protein</fullName>
    </submittedName>
</protein>
<dbReference type="PANTHER" id="PTHR43861">
    <property type="entry name" value="TRANS-ACONITATE 2-METHYLTRANSFERASE-RELATED"/>
    <property type="match status" value="1"/>
</dbReference>
<dbReference type="PANTHER" id="PTHR43861:SF1">
    <property type="entry name" value="TRANS-ACONITATE 2-METHYLTRANSFERASE"/>
    <property type="match status" value="1"/>
</dbReference>
<evidence type="ECO:0000313" key="2">
    <source>
        <dbReference type="EMBL" id="MEM5496667.1"/>
    </source>
</evidence>
<comment type="caution">
    <text evidence="2">The sequence shown here is derived from an EMBL/GenBank/DDBJ whole genome shotgun (WGS) entry which is preliminary data.</text>
</comment>
<dbReference type="GO" id="GO:0008168">
    <property type="term" value="F:methyltransferase activity"/>
    <property type="evidence" value="ECO:0007669"/>
    <property type="project" value="UniProtKB-KW"/>
</dbReference>
<proteinExistence type="predicted"/>
<keyword evidence="2" id="KW-0808">Transferase</keyword>
<evidence type="ECO:0000313" key="3">
    <source>
        <dbReference type="Proteomes" id="UP001461163"/>
    </source>
</evidence>
<keyword evidence="2" id="KW-0489">Methyltransferase</keyword>
<reference evidence="2 3" key="1">
    <citation type="submission" date="2024-03" db="EMBL/GenBank/DDBJ databases">
        <title>Community enrichment and isolation of bacterial strains for fucoidan degradation.</title>
        <authorList>
            <person name="Sichert A."/>
        </authorList>
    </citation>
    <scope>NUCLEOTIDE SEQUENCE [LARGE SCALE GENOMIC DNA]</scope>
    <source>
        <strain evidence="2 3">AS12</strain>
    </source>
</reference>
<dbReference type="EMBL" id="JBBMQS010000002">
    <property type="protein sequence ID" value="MEM5496667.1"/>
    <property type="molecule type" value="Genomic_DNA"/>
</dbReference>